<evidence type="ECO:0008006" key="3">
    <source>
        <dbReference type="Google" id="ProtNLM"/>
    </source>
</evidence>
<dbReference type="HOGENOM" id="CLU_994529_0_0_1"/>
<gene>
    <name evidence="1" type="ORF">SCLCIDRAFT_606044</name>
</gene>
<dbReference type="AlphaFoldDB" id="A0A0C2ZFT7"/>
<reference evidence="2" key="2">
    <citation type="submission" date="2015-01" db="EMBL/GenBank/DDBJ databases">
        <title>Evolutionary Origins and Diversification of the Mycorrhizal Mutualists.</title>
        <authorList>
            <consortium name="DOE Joint Genome Institute"/>
            <consortium name="Mycorrhizal Genomics Consortium"/>
            <person name="Kohler A."/>
            <person name="Kuo A."/>
            <person name="Nagy L.G."/>
            <person name="Floudas D."/>
            <person name="Copeland A."/>
            <person name="Barry K.W."/>
            <person name="Cichocki N."/>
            <person name="Veneault-Fourrey C."/>
            <person name="LaButti K."/>
            <person name="Lindquist E.A."/>
            <person name="Lipzen A."/>
            <person name="Lundell T."/>
            <person name="Morin E."/>
            <person name="Murat C."/>
            <person name="Riley R."/>
            <person name="Ohm R."/>
            <person name="Sun H."/>
            <person name="Tunlid A."/>
            <person name="Henrissat B."/>
            <person name="Grigoriev I.V."/>
            <person name="Hibbett D.S."/>
            <person name="Martin F."/>
        </authorList>
    </citation>
    <scope>NUCLEOTIDE SEQUENCE [LARGE SCALE GENOMIC DNA]</scope>
    <source>
        <strain evidence="2">Foug A</strain>
    </source>
</reference>
<proteinExistence type="predicted"/>
<keyword evidence="2" id="KW-1185">Reference proteome</keyword>
<evidence type="ECO:0000313" key="2">
    <source>
        <dbReference type="Proteomes" id="UP000053989"/>
    </source>
</evidence>
<organism evidence="1 2">
    <name type="scientific">Scleroderma citrinum Foug A</name>
    <dbReference type="NCBI Taxonomy" id="1036808"/>
    <lineage>
        <taxon>Eukaryota</taxon>
        <taxon>Fungi</taxon>
        <taxon>Dikarya</taxon>
        <taxon>Basidiomycota</taxon>
        <taxon>Agaricomycotina</taxon>
        <taxon>Agaricomycetes</taxon>
        <taxon>Agaricomycetidae</taxon>
        <taxon>Boletales</taxon>
        <taxon>Sclerodermatineae</taxon>
        <taxon>Sclerodermataceae</taxon>
        <taxon>Scleroderma</taxon>
    </lineage>
</organism>
<evidence type="ECO:0000313" key="1">
    <source>
        <dbReference type="EMBL" id="KIM51732.1"/>
    </source>
</evidence>
<reference evidence="1 2" key="1">
    <citation type="submission" date="2014-04" db="EMBL/GenBank/DDBJ databases">
        <authorList>
            <consortium name="DOE Joint Genome Institute"/>
            <person name="Kuo A."/>
            <person name="Kohler A."/>
            <person name="Nagy L.G."/>
            <person name="Floudas D."/>
            <person name="Copeland A."/>
            <person name="Barry K.W."/>
            <person name="Cichocki N."/>
            <person name="Veneault-Fourrey C."/>
            <person name="LaButti K."/>
            <person name="Lindquist E.A."/>
            <person name="Lipzen A."/>
            <person name="Lundell T."/>
            <person name="Morin E."/>
            <person name="Murat C."/>
            <person name="Sun H."/>
            <person name="Tunlid A."/>
            <person name="Henrissat B."/>
            <person name="Grigoriev I.V."/>
            <person name="Hibbett D.S."/>
            <person name="Martin F."/>
            <person name="Nordberg H.P."/>
            <person name="Cantor M.N."/>
            <person name="Hua S.X."/>
        </authorList>
    </citation>
    <scope>NUCLEOTIDE SEQUENCE [LARGE SCALE GENOMIC DNA]</scope>
    <source>
        <strain evidence="1 2">Foug A</strain>
    </source>
</reference>
<name>A0A0C2ZFT7_9AGAM</name>
<dbReference type="InParanoid" id="A0A0C2ZFT7"/>
<dbReference type="STRING" id="1036808.A0A0C2ZFT7"/>
<accession>A0A0C2ZFT7</accession>
<protein>
    <recommendedName>
        <fullName evidence="3">Fungal-type protein kinase domain-containing protein</fullName>
    </recommendedName>
</protein>
<dbReference type="Proteomes" id="UP000053989">
    <property type="component" value="Unassembled WGS sequence"/>
</dbReference>
<sequence>MAVEIQKEIHLYIPQQSLEDPWLDLLAGNTSKSNRHFVVHNFEHDMESIFWLLLWTLLVRFPCNLDSNKERSEFAGILSEIFRDTSICSRRRERIFSQVGSLRELLAKFLAPQLEPLRALLDALRGALLAGYVQRGYNFDDLSSYSTLYKYLRMTLSACQRLTQEKSLPDLLPCRSLYRNSDITQVEIVNLPLQVNKRRCSQSNTGDDDNEYGLVSSKMAREQGSTDVSSSRILRERNPGVSYIEVDFLITHVGNPSDFQVLQLGLHRFVLDCITRGDLP</sequence>
<dbReference type="OrthoDB" id="3246048at2759"/>
<dbReference type="EMBL" id="KN822242">
    <property type="protein sequence ID" value="KIM51732.1"/>
    <property type="molecule type" value="Genomic_DNA"/>
</dbReference>